<gene>
    <name evidence="1" type="ORF">S06H3_46502</name>
</gene>
<sequence>LGSSTLSSYPGRGSFTSGFRECGKAFKCLCSEVKWENEFHPRRVIVYIYLEAIGEGKVVRVTKISVV</sequence>
<dbReference type="EMBL" id="BARV01029124">
    <property type="protein sequence ID" value="GAI41419.1"/>
    <property type="molecule type" value="Genomic_DNA"/>
</dbReference>
<dbReference type="AlphaFoldDB" id="X1QDR4"/>
<reference evidence="1" key="1">
    <citation type="journal article" date="2014" name="Front. Microbiol.">
        <title>High frequency of phylogenetically diverse reductive dehalogenase-homologous genes in deep subseafloor sedimentary metagenomes.</title>
        <authorList>
            <person name="Kawai M."/>
            <person name="Futagami T."/>
            <person name="Toyoda A."/>
            <person name="Takaki Y."/>
            <person name="Nishi S."/>
            <person name="Hori S."/>
            <person name="Arai W."/>
            <person name="Tsubouchi T."/>
            <person name="Morono Y."/>
            <person name="Uchiyama I."/>
            <person name="Ito T."/>
            <person name="Fujiyama A."/>
            <person name="Inagaki F."/>
            <person name="Takami H."/>
        </authorList>
    </citation>
    <scope>NUCLEOTIDE SEQUENCE</scope>
    <source>
        <strain evidence="1">Expedition CK06-06</strain>
    </source>
</reference>
<name>X1QDR4_9ZZZZ</name>
<comment type="caution">
    <text evidence="1">The sequence shown here is derived from an EMBL/GenBank/DDBJ whole genome shotgun (WGS) entry which is preliminary data.</text>
</comment>
<evidence type="ECO:0000313" key="1">
    <source>
        <dbReference type="EMBL" id="GAI41419.1"/>
    </source>
</evidence>
<organism evidence="1">
    <name type="scientific">marine sediment metagenome</name>
    <dbReference type="NCBI Taxonomy" id="412755"/>
    <lineage>
        <taxon>unclassified sequences</taxon>
        <taxon>metagenomes</taxon>
        <taxon>ecological metagenomes</taxon>
    </lineage>
</organism>
<protein>
    <submittedName>
        <fullName evidence="1">Uncharacterized protein</fullName>
    </submittedName>
</protein>
<accession>X1QDR4</accession>
<feature type="non-terminal residue" evidence="1">
    <location>
        <position position="1"/>
    </location>
</feature>
<proteinExistence type="predicted"/>